<comment type="caution">
    <text evidence="2">The sequence shown here is derived from an EMBL/GenBank/DDBJ whole genome shotgun (WGS) entry which is preliminary data.</text>
</comment>
<feature type="domain" description="Bacterial Pleckstrin homology" evidence="1">
    <location>
        <begin position="12"/>
        <end position="132"/>
    </location>
</feature>
<evidence type="ECO:0000313" key="3">
    <source>
        <dbReference type="Proteomes" id="UP000004416"/>
    </source>
</evidence>
<evidence type="ECO:0000259" key="1">
    <source>
        <dbReference type="Pfam" id="PF08000"/>
    </source>
</evidence>
<sequence length="135" mass="15274">MQFRKEILNIMGIFSGMMGNASEIDTKEIESEVGPLLYDSEQITKAFKLIRDLIVFTNSRLILVDKQGITGKKIEYHSIPFRSITHFAVETAGHLDLDAELKIWISGNSSPITKEFKKDKNIFEVQKALANSIAR</sequence>
<gene>
    <name evidence="2" type="ORF">HMPREF0322_02355</name>
</gene>
<dbReference type="Proteomes" id="UP000004416">
    <property type="component" value="Unassembled WGS sequence"/>
</dbReference>
<organism evidence="2 3">
    <name type="scientific">Desulfitobacterium hafniense DP7</name>
    <dbReference type="NCBI Taxonomy" id="537010"/>
    <lineage>
        <taxon>Bacteria</taxon>
        <taxon>Bacillati</taxon>
        <taxon>Bacillota</taxon>
        <taxon>Clostridia</taxon>
        <taxon>Eubacteriales</taxon>
        <taxon>Desulfitobacteriaceae</taxon>
        <taxon>Desulfitobacterium</taxon>
    </lineage>
</organism>
<dbReference type="PANTHER" id="PTHR35796">
    <property type="entry name" value="HYPOTHETICAL CYTOSOLIC PROTEIN"/>
    <property type="match status" value="1"/>
</dbReference>
<dbReference type="CDD" id="cd13225">
    <property type="entry name" value="PH-like_bacteria"/>
    <property type="match status" value="1"/>
</dbReference>
<dbReference type="HOGENOM" id="CLU_137895_0_0_9"/>
<dbReference type="AlphaFoldDB" id="G9XN14"/>
<dbReference type="InterPro" id="IPR012544">
    <property type="entry name" value="PHb"/>
</dbReference>
<accession>G9XN14</accession>
<protein>
    <recommendedName>
        <fullName evidence="1">Bacterial Pleckstrin homology domain-containing protein</fullName>
    </recommendedName>
</protein>
<reference evidence="2 3" key="1">
    <citation type="submission" date="2011-08" db="EMBL/GenBank/DDBJ databases">
        <authorList>
            <person name="Weinstock G."/>
            <person name="Sodergren E."/>
            <person name="Clifton S."/>
            <person name="Fulton L."/>
            <person name="Fulton B."/>
            <person name="Courtney L."/>
            <person name="Fronick C."/>
            <person name="Harrison M."/>
            <person name="Strong C."/>
            <person name="Farmer C."/>
            <person name="Delahaunty K."/>
            <person name="Markovic C."/>
            <person name="Hall O."/>
            <person name="Minx P."/>
            <person name="Tomlinson C."/>
            <person name="Mitreva M."/>
            <person name="Hou S."/>
            <person name="Chen J."/>
            <person name="Wollam A."/>
            <person name="Pepin K.H."/>
            <person name="Johnson M."/>
            <person name="Bhonagiri V."/>
            <person name="Zhang X."/>
            <person name="Suruliraj S."/>
            <person name="Warren W."/>
            <person name="Chinwalla A."/>
            <person name="Mardis E.R."/>
            <person name="Wilson R.K."/>
        </authorList>
    </citation>
    <scope>NUCLEOTIDE SEQUENCE [LARGE SCALE GENOMIC DNA]</scope>
    <source>
        <strain evidence="2 3">DP7</strain>
    </source>
</reference>
<dbReference type="PANTHER" id="PTHR35796:SF3">
    <property type="entry name" value="BHLH DOMAIN-CONTAINING PROTEIN"/>
    <property type="match status" value="1"/>
</dbReference>
<proteinExistence type="predicted"/>
<dbReference type="SUPFAM" id="SSF50729">
    <property type="entry name" value="PH domain-like"/>
    <property type="match status" value="1"/>
</dbReference>
<dbReference type="InterPro" id="IPR037063">
    <property type="entry name" value="PHb_sf"/>
</dbReference>
<dbReference type="Gene3D" id="2.30.29.50">
    <property type="entry name" value="Bacterial Pleckstrin homology domain"/>
    <property type="match status" value="1"/>
</dbReference>
<dbReference type="EMBL" id="AFZX01000058">
    <property type="protein sequence ID" value="EHL06942.1"/>
    <property type="molecule type" value="Genomic_DNA"/>
</dbReference>
<dbReference type="PATRIC" id="fig|537010.4.peg.2208"/>
<name>G9XN14_DESHA</name>
<evidence type="ECO:0000313" key="2">
    <source>
        <dbReference type="EMBL" id="EHL06942.1"/>
    </source>
</evidence>
<dbReference type="Pfam" id="PF08000">
    <property type="entry name" value="bPH_1"/>
    <property type="match status" value="1"/>
</dbReference>